<name>A0A9K3LYP6_9STRA</name>
<dbReference type="Proteomes" id="UP000693970">
    <property type="component" value="Unassembled WGS sequence"/>
</dbReference>
<keyword evidence="1" id="KW-1133">Transmembrane helix</keyword>
<protein>
    <submittedName>
        <fullName evidence="2">Uncharacterized protein</fullName>
    </submittedName>
</protein>
<evidence type="ECO:0000256" key="1">
    <source>
        <dbReference type="SAM" id="Phobius"/>
    </source>
</evidence>
<proteinExistence type="predicted"/>
<gene>
    <name evidence="2" type="ORF">IV203_027292</name>
</gene>
<comment type="caution">
    <text evidence="2">The sequence shown here is derived from an EMBL/GenBank/DDBJ whole genome shotgun (WGS) entry which is preliminary data.</text>
</comment>
<organism evidence="2 3">
    <name type="scientific">Nitzschia inconspicua</name>
    <dbReference type="NCBI Taxonomy" id="303405"/>
    <lineage>
        <taxon>Eukaryota</taxon>
        <taxon>Sar</taxon>
        <taxon>Stramenopiles</taxon>
        <taxon>Ochrophyta</taxon>
        <taxon>Bacillariophyta</taxon>
        <taxon>Bacillariophyceae</taxon>
        <taxon>Bacillariophycidae</taxon>
        <taxon>Bacillariales</taxon>
        <taxon>Bacillariaceae</taxon>
        <taxon>Nitzschia</taxon>
    </lineage>
</organism>
<evidence type="ECO:0000313" key="2">
    <source>
        <dbReference type="EMBL" id="KAG7369546.1"/>
    </source>
</evidence>
<dbReference type="EMBL" id="JAGRRH010000005">
    <property type="protein sequence ID" value="KAG7369546.1"/>
    <property type="molecule type" value="Genomic_DNA"/>
</dbReference>
<accession>A0A9K3LYP6</accession>
<dbReference type="AlphaFoldDB" id="A0A9K3LYP6"/>
<keyword evidence="3" id="KW-1185">Reference proteome</keyword>
<feature type="transmembrane region" description="Helical" evidence="1">
    <location>
        <begin position="59"/>
        <end position="82"/>
    </location>
</feature>
<reference evidence="2" key="2">
    <citation type="submission" date="2021-04" db="EMBL/GenBank/DDBJ databases">
        <authorList>
            <person name="Podell S."/>
        </authorList>
    </citation>
    <scope>NUCLEOTIDE SEQUENCE</scope>
    <source>
        <strain evidence="2">Hildebrandi</strain>
    </source>
</reference>
<evidence type="ECO:0000313" key="3">
    <source>
        <dbReference type="Proteomes" id="UP000693970"/>
    </source>
</evidence>
<reference evidence="2" key="1">
    <citation type="journal article" date="2021" name="Sci. Rep.">
        <title>Diploid genomic architecture of Nitzschia inconspicua, an elite biomass production diatom.</title>
        <authorList>
            <person name="Oliver A."/>
            <person name="Podell S."/>
            <person name="Pinowska A."/>
            <person name="Traller J.C."/>
            <person name="Smith S.R."/>
            <person name="McClure R."/>
            <person name="Beliaev A."/>
            <person name="Bohutskyi P."/>
            <person name="Hill E.A."/>
            <person name="Rabines A."/>
            <person name="Zheng H."/>
            <person name="Allen L.Z."/>
            <person name="Kuo A."/>
            <person name="Grigoriev I.V."/>
            <person name="Allen A.E."/>
            <person name="Hazlebeck D."/>
            <person name="Allen E.E."/>
        </authorList>
    </citation>
    <scope>NUCLEOTIDE SEQUENCE</scope>
    <source>
        <strain evidence="2">Hildebrandi</strain>
    </source>
</reference>
<keyword evidence="1" id="KW-0472">Membrane</keyword>
<keyword evidence="1" id="KW-0812">Transmembrane</keyword>
<sequence length="94" mass="9722">MGNKLVLAHCGKTPGFLIIEVNEYVDKLAIDISLKPAGVVFSPLTNLAMIASKGGYSSSLFFVSAAASSACFFLNSLALAAATSSLPSPLLDQQ</sequence>